<organism evidence="1 2">
    <name type="scientific">Caenorhabditis nigoni</name>
    <dbReference type="NCBI Taxonomy" id="1611254"/>
    <lineage>
        <taxon>Eukaryota</taxon>
        <taxon>Metazoa</taxon>
        <taxon>Ecdysozoa</taxon>
        <taxon>Nematoda</taxon>
        <taxon>Chromadorea</taxon>
        <taxon>Rhabditida</taxon>
        <taxon>Rhabditina</taxon>
        <taxon>Rhabditomorpha</taxon>
        <taxon>Rhabditoidea</taxon>
        <taxon>Rhabditidae</taxon>
        <taxon>Peloderinae</taxon>
        <taxon>Caenorhabditis</taxon>
    </lineage>
</organism>
<sequence>MKLHRMPFLIQKMIIEEMGLDEILYLSVTSKRTCRLLGMSKIDLHSISITVYFSYVLVRVGHPNASLYFSIPFKQSVTDNGHHNHLRMDCSNFQFLRNNWDSFTWNYEGVELERIKNAGIAFGKLLRHLKTFLNVRKPVQCSFRTVPVGLIPQLDCNYIYDRIVIRQRGAENMNSEDLTFLLGQLKIKQLDLNVKVPVGGFSYQRNPENKCLIQKLIIGNHSWMDFSELPAAKVISISKQIPLYQMNTVLKSWIAGRNRDMDIGDFELGKLTNRKSIFAGIESHATQLTEAERGRFLKYAYPRVHLLRDIVAVDIIRENDGMRATVIEAMVDENPRSQRKIFVMVWSRNNLRRVRRHVD</sequence>
<dbReference type="Proteomes" id="UP000230233">
    <property type="component" value="Chromosome I"/>
</dbReference>
<dbReference type="EMBL" id="PDUG01000001">
    <property type="protein sequence ID" value="PIC53675.1"/>
    <property type="molecule type" value="Genomic_DNA"/>
</dbReference>
<proteinExistence type="predicted"/>
<accession>A0A2G5VPD0</accession>
<evidence type="ECO:0008006" key="3">
    <source>
        <dbReference type="Google" id="ProtNLM"/>
    </source>
</evidence>
<gene>
    <name evidence="1" type="primary">Cnig_chr_I.g3284</name>
    <name evidence="1" type="ORF">B9Z55_003284</name>
</gene>
<evidence type="ECO:0000313" key="1">
    <source>
        <dbReference type="EMBL" id="PIC53675.1"/>
    </source>
</evidence>
<dbReference type="AlphaFoldDB" id="A0A2G5VPD0"/>
<evidence type="ECO:0000313" key="2">
    <source>
        <dbReference type="Proteomes" id="UP000230233"/>
    </source>
</evidence>
<reference evidence="2" key="1">
    <citation type="submission" date="2017-10" db="EMBL/GenBank/DDBJ databases">
        <title>Rapid genome shrinkage in a self-fertile nematode reveals novel sperm competition proteins.</title>
        <authorList>
            <person name="Yin D."/>
            <person name="Schwarz E.M."/>
            <person name="Thomas C.G."/>
            <person name="Felde R.L."/>
            <person name="Korf I.F."/>
            <person name="Cutter A.D."/>
            <person name="Schartner C.M."/>
            <person name="Ralston E.J."/>
            <person name="Meyer B.J."/>
            <person name="Haag E.S."/>
        </authorList>
    </citation>
    <scope>NUCLEOTIDE SEQUENCE [LARGE SCALE GENOMIC DNA]</scope>
    <source>
        <strain evidence="2">JU1422</strain>
    </source>
</reference>
<comment type="caution">
    <text evidence="1">The sequence shown here is derived from an EMBL/GenBank/DDBJ whole genome shotgun (WGS) entry which is preliminary data.</text>
</comment>
<protein>
    <recommendedName>
        <fullName evidence="3">F-box domain-containing protein</fullName>
    </recommendedName>
</protein>
<keyword evidence="2" id="KW-1185">Reference proteome</keyword>
<dbReference type="PANTHER" id="PTHR21503">
    <property type="entry name" value="F-BOX-CONTAINING HYPOTHETICAL PROTEIN C.ELEGANS"/>
    <property type="match status" value="1"/>
</dbReference>
<name>A0A2G5VPD0_9PELO</name>
<dbReference type="PANTHER" id="PTHR21503:SF8">
    <property type="entry name" value="F-BOX ASSOCIATED DOMAIN-CONTAINING PROTEIN-RELATED"/>
    <property type="match status" value="1"/>
</dbReference>